<protein>
    <submittedName>
        <fullName evidence="2">Uncharacterized protein</fullName>
    </submittedName>
</protein>
<keyword evidence="3" id="KW-1185">Reference proteome</keyword>
<keyword evidence="2" id="KW-0614">Plasmid</keyword>
<feature type="compositionally biased region" description="Basic residues" evidence="1">
    <location>
        <begin position="166"/>
        <end position="177"/>
    </location>
</feature>
<name>A0ABZ2C9N6_9PROT</name>
<dbReference type="EMBL" id="CP133271">
    <property type="protein sequence ID" value="WVX67770.1"/>
    <property type="molecule type" value="Genomic_DNA"/>
</dbReference>
<geneLocation type="plasmid" evidence="2 3">
    <name>pBealeia1</name>
</geneLocation>
<sequence length="215" mass="25059">MTSHKTYESHYSREAGERDKKTKEFLRNVYPDRLYFPVEDVPRGVEYRWVREEIRGQKDTSNVTLMCKQGWTPVPFSRHPHFLADTSWFKSEDPTVIRIDGLILCERPIEYGEIEREAMRQQNAHALQAVNWTISQDHERDSRVFLNETKYPQRKRVLDEEVVRTPVKKPSRSRPKSKVINSEKSSKLTLSEASLRHPSKSKAKTATAAPVFGSD</sequence>
<proteinExistence type="predicted"/>
<organism evidence="2 3">
    <name type="scientific">Candidatus Bealeia paramacronuclearis</name>
    <dbReference type="NCBI Taxonomy" id="1921001"/>
    <lineage>
        <taxon>Bacteria</taxon>
        <taxon>Pseudomonadati</taxon>
        <taxon>Pseudomonadota</taxon>
        <taxon>Alphaproteobacteria</taxon>
        <taxon>Holosporales</taxon>
        <taxon>Holosporaceae</taxon>
        <taxon>Candidatus Bealeia</taxon>
    </lineage>
</organism>
<reference evidence="2 3" key="1">
    <citation type="journal article" date="2024" name="Environ. Microbiol.">
        <title>Novel evolutionary insights on the interactions of the Holosporales (Alphaproteobacteria) with eukaryotic hosts from comparative genomics.</title>
        <authorList>
            <person name="Giovannini M."/>
            <person name="Petroni G."/>
            <person name="Castelli M."/>
        </authorList>
    </citation>
    <scope>NUCLEOTIDE SEQUENCE [LARGE SCALE GENOMIC DNA]</scope>
    <source>
        <strain evidence="2 3">US_Bl 15I1</strain>
    </source>
</reference>
<feature type="region of interest" description="Disordered" evidence="1">
    <location>
        <begin position="164"/>
        <end position="215"/>
    </location>
</feature>
<evidence type="ECO:0000313" key="2">
    <source>
        <dbReference type="EMBL" id="WVX67770.1"/>
    </source>
</evidence>
<dbReference type="RefSeq" id="WP_331256813.1">
    <property type="nucleotide sequence ID" value="NZ_CP133271.1"/>
</dbReference>
<accession>A0ABZ2C9N6</accession>
<evidence type="ECO:0000313" key="3">
    <source>
        <dbReference type="Proteomes" id="UP001330434"/>
    </source>
</evidence>
<evidence type="ECO:0000256" key="1">
    <source>
        <dbReference type="SAM" id="MobiDB-lite"/>
    </source>
</evidence>
<dbReference type="Proteomes" id="UP001330434">
    <property type="component" value="Plasmid pBealeia1"/>
</dbReference>
<gene>
    <name evidence="2" type="ORF">Bealeia1_01989</name>
</gene>
<feature type="compositionally biased region" description="Polar residues" evidence="1">
    <location>
        <begin position="180"/>
        <end position="192"/>
    </location>
</feature>